<feature type="region of interest" description="Disordered" evidence="1">
    <location>
        <begin position="44"/>
        <end position="91"/>
    </location>
</feature>
<keyword evidence="4" id="KW-1185">Reference proteome</keyword>
<evidence type="ECO:0000256" key="2">
    <source>
        <dbReference type="SAM" id="SignalP"/>
    </source>
</evidence>
<evidence type="ECO:0000313" key="3">
    <source>
        <dbReference type="EMBL" id="KAK9498645.1"/>
    </source>
</evidence>
<dbReference type="Proteomes" id="UP001461498">
    <property type="component" value="Unassembled WGS sequence"/>
</dbReference>
<evidence type="ECO:0000256" key="1">
    <source>
        <dbReference type="SAM" id="MobiDB-lite"/>
    </source>
</evidence>
<accession>A0AAW1CQX8</accession>
<dbReference type="PROSITE" id="PS51257">
    <property type="entry name" value="PROKAR_LIPOPROTEIN"/>
    <property type="match status" value="1"/>
</dbReference>
<evidence type="ECO:0000313" key="4">
    <source>
        <dbReference type="Proteomes" id="UP001461498"/>
    </source>
</evidence>
<dbReference type="EMBL" id="JAPXFL010000012">
    <property type="protein sequence ID" value="KAK9498645.1"/>
    <property type="molecule type" value="Genomic_DNA"/>
</dbReference>
<sequence length="173" mass="19917">MSRNSLFCCAIYFTIIVSCYGERSASDSFDYSDEIDTFMFPRPSSASRSGYRRNSDPFEHRERKYSYDSPSSYRHSTPAFPKSGSNHKSERYETSYAYETTDKPKYISYSYGRSSKNKGGNNNNKGTYFNPADDDFEASHPEETFDIPDESELVHRPKNPRFQSLLDRSGISV</sequence>
<feature type="compositionally biased region" description="Basic and acidic residues" evidence="1">
    <location>
        <begin position="53"/>
        <end position="66"/>
    </location>
</feature>
<feature type="compositionally biased region" description="Low complexity" evidence="1">
    <location>
        <begin position="117"/>
        <end position="126"/>
    </location>
</feature>
<feature type="region of interest" description="Disordered" evidence="1">
    <location>
        <begin position="113"/>
        <end position="173"/>
    </location>
</feature>
<dbReference type="AlphaFoldDB" id="A0AAW1CQX8"/>
<proteinExistence type="predicted"/>
<name>A0AAW1CQX8_9HEMI</name>
<reference evidence="3 4" key="1">
    <citation type="submission" date="2022-12" db="EMBL/GenBank/DDBJ databases">
        <title>Chromosome-level genome assembly of true bugs.</title>
        <authorList>
            <person name="Ma L."/>
            <person name="Li H."/>
        </authorList>
    </citation>
    <scope>NUCLEOTIDE SEQUENCE [LARGE SCALE GENOMIC DNA]</scope>
    <source>
        <strain evidence="3">Lab_2022b</strain>
    </source>
</reference>
<feature type="signal peptide" evidence="2">
    <location>
        <begin position="1"/>
        <end position="21"/>
    </location>
</feature>
<feature type="chain" id="PRO_5043329220" evidence="2">
    <location>
        <begin position="22"/>
        <end position="173"/>
    </location>
</feature>
<gene>
    <name evidence="3" type="ORF">O3M35_003231</name>
</gene>
<organism evidence="3 4">
    <name type="scientific">Rhynocoris fuscipes</name>
    <dbReference type="NCBI Taxonomy" id="488301"/>
    <lineage>
        <taxon>Eukaryota</taxon>
        <taxon>Metazoa</taxon>
        <taxon>Ecdysozoa</taxon>
        <taxon>Arthropoda</taxon>
        <taxon>Hexapoda</taxon>
        <taxon>Insecta</taxon>
        <taxon>Pterygota</taxon>
        <taxon>Neoptera</taxon>
        <taxon>Paraneoptera</taxon>
        <taxon>Hemiptera</taxon>
        <taxon>Heteroptera</taxon>
        <taxon>Panheteroptera</taxon>
        <taxon>Cimicomorpha</taxon>
        <taxon>Reduviidae</taxon>
        <taxon>Harpactorinae</taxon>
        <taxon>Harpactorini</taxon>
        <taxon>Rhynocoris</taxon>
    </lineage>
</organism>
<protein>
    <submittedName>
        <fullName evidence="3">Uncharacterized protein</fullName>
    </submittedName>
</protein>
<keyword evidence="2" id="KW-0732">Signal</keyword>
<comment type="caution">
    <text evidence="3">The sequence shown here is derived from an EMBL/GenBank/DDBJ whole genome shotgun (WGS) entry which is preliminary data.</text>
</comment>